<keyword evidence="2" id="KW-0560">Oxidoreductase</keyword>
<dbReference type="InterPro" id="IPR036812">
    <property type="entry name" value="NAD(P)_OxRdtase_dom_sf"/>
</dbReference>
<sequence length="305" mass="33916">METIQIPGLEPIPPLGLGTWQWGDTLFWDYGKDYKDSDLEAAFKESLAAGIRLYDTAEVYGRGKSERLLGQFVRACGQRPLIVSKCFPFPWRFSRKSLIMALRGSLRRLGVERLDLYLLHWPWPPVPLEGWAESLAEAYELGLARAVGVSNCDLAQTERVSRVLARHNVKLAANQLEYNLLERRPEHSGLLEALRAEGAVLMAYSPLGMGWLTGKYSLQNPPTGVMRGRKYRAKESKIPGLIRVLQEVAQAHEATPAQVALRWCIQKGTLPIPGAKTPAQARANAGALSLRLSEDEMRLLDSASA</sequence>
<evidence type="ECO:0000259" key="1">
    <source>
        <dbReference type="Pfam" id="PF00248"/>
    </source>
</evidence>
<dbReference type="GO" id="GO:0016491">
    <property type="term" value="F:oxidoreductase activity"/>
    <property type="evidence" value="ECO:0007669"/>
    <property type="project" value="UniProtKB-KW"/>
</dbReference>
<dbReference type="AlphaFoldDB" id="A0A399EXA3"/>
<evidence type="ECO:0000313" key="3">
    <source>
        <dbReference type="Proteomes" id="UP000265341"/>
    </source>
</evidence>
<feature type="domain" description="NADP-dependent oxidoreductase" evidence="1">
    <location>
        <begin position="14"/>
        <end position="303"/>
    </location>
</feature>
<accession>A0A399EXA3</accession>
<dbReference type="PRINTS" id="PR00069">
    <property type="entry name" value="ALDKETRDTASE"/>
</dbReference>
<dbReference type="Proteomes" id="UP000265341">
    <property type="component" value="Unassembled WGS sequence"/>
</dbReference>
<dbReference type="CDD" id="cd19093">
    <property type="entry name" value="AKR_AtPLR-like"/>
    <property type="match status" value="1"/>
</dbReference>
<dbReference type="PANTHER" id="PTHR43638:SF3">
    <property type="entry name" value="ALDEHYDE REDUCTASE"/>
    <property type="match status" value="1"/>
</dbReference>
<comment type="caution">
    <text evidence="2">The sequence shown here is derived from an EMBL/GenBank/DDBJ whole genome shotgun (WGS) entry which is preliminary data.</text>
</comment>
<dbReference type="Gene3D" id="3.20.20.100">
    <property type="entry name" value="NADP-dependent oxidoreductase domain"/>
    <property type="match status" value="1"/>
</dbReference>
<keyword evidence="3" id="KW-1185">Reference proteome</keyword>
<dbReference type="OrthoDB" id="9773828at2"/>
<dbReference type="EMBL" id="QWLA01000012">
    <property type="protein sequence ID" value="RIH88225.1"/>
    <property type="molecule type" value="Genomic_DNA"/>
</dbReference>
<organism evidence="2 3">
    <name type="scientific">Calidithermus roseus</name>
    <dbReference type="NCBI Taxonomy" id="1644118"/>
    <lineage>
        <taxon>Bacteria</taxon>
        <taxon>Thermotogati</taxon>
        <taxon>Deinococcota</taxon>
        <taxon>Deinococci</taxon>
        <taxon>Thermales</taxon>
        <taxon>Thermaceae</taxon>
        <taxon>Calidithermus</taxon>
    </lineage>
</organism>
<dbReference type="Pfam" id="PF00248">
    <property type="entry name" value="Aldo_ket_red"/>
    <property type="match status" value="1"/>
</dbReference>
<evidence type="ECO:0000313" key="2">
    <source>
        <dbReference type="EMBL" id="RIH88225.1"/>
    </source>
</evidence>
<reference evidence="2 3" key="1">
    <citation type="submission" date="2018-08" db="EMBL/GenBank/DDBJ databases">
        <title>Meiothermus roseus NBRC 110900 genome sequencing project.</title>
        <authorList>
            <person name="Da Costa M.S."/>
            <person name="Albuquerque L."/>
            <person name="Raposo P."/>
            <person name="Froufe H.J.C."/>
            <person name="Barroso C.S."/>
            <person name="Egas C."/>
        </authorList>
    </citation>
    <scope>NUCLEOTIDE SEQUENCE [LARGE SCALE GENOMIC DNA]</scope>
    <source>
        <strain evidence="2 3">NBRC 110900</strain>
    </source>
</reference>
<dbReference type="SUPFAM" id="SSF51430">
    <property type="entry name" value="NAD(P)-linked oxidoreductase"/>
    <property type="match status" value="1"/>
</dbReference>
<protein>
    <submittedName>
        <fullName evidence="2">Putative oxidoreductase</fullName>
        <ecNumber evidence="2">1.-.-.-</ecNumber>
    </submittedName>
</protein>
<name>A0A399EXA3_9DEIN</name>
<dbReference type="EC" id="1.-.-.-" evidence="2"/>
<dbReference type="InterPro" id="IPR020471">
    <property type="entry name" value="AKR"/>
</dbReference>
<gene>
    <name evidence="2" type="ORF">Mrose_00954</name>
</gene>
<dbReference type="RefSeq" id="WP_119276285.1">
    <property type="nucleotide sequence ID" value="NZ_QWLA01000012.1"/>
</dbReference>
<proteinExistence type="predicted"/>
<dbReference type="InterPro" id="IPR023210">
    <property type="entry name" value="NADP_OxRdtase_dom"/>
</dbReference>
<dbReference type="PANTHER" id="PTHR43638">
    <property type="entry name" value="OXIDOREDUCTASE, ALDO/KETO REDUCTASE FAMILY PROTEIN"/>
    <property type="match status" value="1"/>
</dbReference>